<keyword evidence="2" id="KW-0805">Transcription regulation</keyword>
<dbReference type="Pfam" id="PF03466">
    <property type="entry name" value="LysR_substrate"/>
    <property type="match status" value="1"/>
</dbReference>
<dbReference type="AlphaFoldDB" id="A0A7W6NVH5"/>
<organism evidence="6 7">
    <name type="scientific">Sphingomonas kyeonggiensis</name>
    <dbReference type="NCBI Taxonomy" id="1268553"/>
    <lineage>
        <taxon>Bacteria</taxon>
        <taxon>Pseudomonadati</taxon>
        <taxon>Pseudomonadota</taxon>
        <taxon>Alphaproteobacteria</taxon>
        <taxon>Sphingomonadales</taxon>
        <taxon>Sphingomonadaceae</taxon>
        <taxon>Sphingomonas</taxon>
    </lineage>
</organism>
<keyword evidence="4" id="KW-0804">Transcription</keyword>
<feature type="domain" description="HTH lysR-type" evidence="5">
    <location>
        <begin position="3"/>
        <end position="60"/>
    </location>
</feature>
<dbReference type="Gene3D" id="3.40.190.290">
    <property type="match status" value="1"/>
</dbReference>
<dbReference type="CDD" id="cd08420">
    <property type="entry name" value="PBP2_CysL_like"/>
    <property type="match status" value="1"/>
</dbReference>
<dbReference type="Gene3D" id="1.10.10.10">
    <property type="entry name" value="Winged helix-like DNA-binding domain superfamily/Winged helix DNA-binding domain"/>
    <property type="match status" value="1"/>
</dbReference>
<evidence type="ECO:0000256" key="4">
    <source>
        <dbReference type="ARBA" id="ARBA00023163"/>
    </source>
</evidence>
<dbReference type="EMBL" id="JACIEH010000001">
    <property type="protein sequence ID" value="MBB4097477.1"/>
    <property type="molecule type" value="Genomic_DNA"/>
</dbReference>
<dbReference type="Proteomes" id="UP000557392">
    <property type="component" value="Unassembled WGS sequence"/>
</dbReference>
<dbReference type="InterPro" id="IPR036388">
    <property type="entry name" value="WH-like_DNA-bd_sf"/>
</dbReference>
<dbReference type="InterPro" id="IPR005119">
    <property type="entry name" value="LysR_subst-bd"/>
</dbReference>
<keyword evidence="7" id="KW-1185">Reference proteome</keyword>
<name>A0A7W6NVH5_9SPHN</name>
<dbReference type="GO" id="GO:0000976">
    <property type="term" value="F:transcription cis-regulatory region binding"/>
    <property type="evidence" value="ECO:0007669"/>
    <property type="project" value="TreeGrafter"/>
</dbReference>
<dbReference type="SUPFAM" id="SSF46785">
    <property type="entry name" value="Winged helix' DNA-binding domain"/>
    <property type="match status" value="1"/>
</dbReference>
<evidence type="ECO:0000313" key="6">
    <source>
        <dbReference type="EMBL" id="MBB4097477.1"/>
    </source>
</evidence>
<dbReference type="InterPro" id="IPR000847">
    <property type="entry name" value="LysR_HTH_N"/>
</dbReference>
<evidence type="ECO:0000256" key="3">
    <source>
        <dbReference type="ARBA" id="ARBA00023125"/>
    </source>
</evidence>
<evidence type="ECO:0000256" key="2">
    <source>
        <dbReference type="ARBA" id="ARBA00023015"/>
    </source>
</evidence>
<sequence>MRFSLRHLQVFAAVARDGNVSAAAADLAMSQSAASAALLELERRYGRPLFDRAGKRLRINETGRALLPAARDLLDRAKEVDALLAGRKGPGSIRLGATQTIGNHVMPRLIEIYARRYPESAVALEIGNTAGIAARVADFSLDLALVEGECAQSGLTLTDWIEDRLVLICNPAHPLATRNPCPIDALLAERWVVREAGSGTRQTLDHAMRAWRSKWRIGMELQQLEAIVETVAVSGMIGCVSELAAYAPLQQGRVVRLHAPDLDLCRRSYLVMHAEKYRSASIRAFIDICTGIRVDALRRPAKNWVPARR</sequence>
<dbReference type="SUPFAM" id="SSF53850">
    <property type="entry name" value="Periplasmic binding protein-like II"/>
    <property type="match status" value="1"/>
</dbReference>
<evidence type="ECO:0000256" key="1">
    <source>
        <dbReference type="ARBA" id="ARBA00009437"/>
    </source>
</evidence>
<keyword evidence="3 6" id="KW-0238">DNA-binding</keyword>
<dbReference type="Pfam" id="PF00126">
    <property type="entry name" value="HTH_1"/>
    <property type="match status" value="1"/>
</dbReference>
<evidence type="ECO:0000313" key="7">
    <source>
        <dbReference type="Proteomes" id="UP000557392"/>
    </source>
</evidence>
<comment type="similarity">
    <text evidence="1">Belongs to the LysR transcriptional regulatory family.</text>
</comment>
<dbReference type="PANTHER" id="PTHR30126">
    <property type="entry name" value="HTH-TYPE TRANSCRIPTIONAL REGULATOR"/>
    <property type="match status" value="1"/>
</dbReference>
<accession>A0A7W6NVH5</accession>
<dbReference type="GO" id="GO:0003700">
    <property type="term" value="F:DNA-binding transcription factor activity"/>
    <property type="evidence" value="ECO:0007669"/>
    <property type="project" value="InterPro"/>
</dbReference>
<protein>
    <submittedName>
        <fullName evidence="6">DNA-binding transcriptional LysR family regulator</fullName>
    </submittedName>
</protein>
<reference evidence="6 7" key="1">
    <citation type="submission" date="2020-08" db="EMBL/GenBank/DDBJ databases">
        <title>Genomic Encyclopedia of Type Strains, Phase IV (KMG-IV): sequencing the most valuable type-strain genomes for metagenomic binning, comparative biology and taxonomic classification.</title>
        <authorList>
            <person name="Goeker M."/>
        </authorList>
    </citation>
    <scope>NUCLEOTIDE SEQUENCE [LARGE SCALE GENOMIC DNA]</scope>
    <source>
        <strain evidence="6 7">DSM 101806</strain>
    </source>
</reference>
<gene>
    <name evidence="6" type="ORF">GGR46_001010</name>
</gene>
<evidence type="ECO:0000259" key="5">
    <source>
        <dbReference type="PROSITE" id="PS50931"/>
    </source>
</evidence>
<dbReference type="PROSITE" id="PS50931">
    <property type="entry name" value="HTH_LYSR"/>
    <property type="match status" value="1"/>
</dbReference>
<dbReference type="RefSeq" id="WP_183995141.1">
    <property type="nucleotide sequence ID" value="NZ_JACIEH010000001.1"/>
</dbReference>
<comment type="caution">
    <text evidence="6">The sequence shown here is derived from an EMBL/GenBank/DDBJ whole genome shotgun (WGS) entry which is preliminary data.</text>
</comment>
<proteinExistence type="inferred from homology"/>
<dbReference type="InterPro" id="IPR036390">
    <property type="entry name" value="WH_DNA-bd_sf"/>
</dbReference>
<dbReference type="PANTHER" id="PTHR30126:SF94">
    <property type="entry name" value="LYSR FAMILY TRANSCRIPTIONAL REGULATOR"/>
    <property type="match status" value="1"/>
</dbReference>